<dbReference type="GO" id="GO:0016798">
    <property type="term" value="F:hydrolase activity, acting on glycosyl bonds"/>
    <property type="evidence" value="ECO:0007669"/>
    <property type="project" value="UniProtKB-KW"/>
</dbReference>
<dbReference type="PROSITE" id="PS50093">
    <property type="entry name" value="PKD"/>
    <property type="match status" value="2"/>
</dbReference>
<evidence type="ECO:0000313" key="5">
    <source>
        <dbReference type="EMBL" id="MFC7140548.1"/>
    </source>
</evidence>
<feature type="compositionally biased region" description="Basic and acidic residues" evidence="3">
    <location>
        <begin position="9"/>
        <end position="22"/>
    </location>
</feature>
<evidence type="ECO:0000259" key="4">
    <source>
        <dbReference type="PROSITE" id="PS50093"/>
    </source>
</evidence>
<dbReference type="Pfam" id="PF18911">
    <property type="entry name" value="PKD_4"/>
    <property type="match status" value="2"/>
</dbReference>
<dbReference type="PROSITE" id="PS51318">
    <property type="entry name" value="TAT"/>
    <property type="match status" value="1"/>
</dbReference>
<dbReference type="InterPro" id="IPR013783">
    <property type="entry name" value="Ig-like_fold"/>
</dbReference>
<dbReference type="Gene3D" id="2.60.40.10">
    <property type="entry name" value="Immunoglobulins"/>
    <property type="match status" value="2"/>
</dbReference>
<dbReference type="InterPro" id="IPR006311">
    <property type="entry name" value="TAT_signal"/>
</dbReference>
<dbReference type="Gene3D" id="3.20.20.80">
    <property type="entry name" value="Glycosidases"/>
    <property type="match status" value="1"/>
</dbReference>
<organism evidence="5 6">
    <name type="scientific">Halosimplex aquaticum</name>
    <dbReference type="NCBI Taxonomy" id="3026162"/>
    <lineage>
        <taxon>Archaea</taxon>
        <taxon>Methanobacteriati</taxon>
        <taxon>Methanobacteriota</taxon>
        <taxon>Stenosarchaea group</taxon>
        <taxon>Halobacteria</taxon>
        <taxon>Halobacteriales</taxon>
        <taxon>Haloarculaceae</taxon>
        <taxon>Halosimplex</taxon>
    </lineage>
</organism>
<dbReference type="InterPro" id="IPR000601">
    <property type="entry name" value="PKD_dom"/>
</dbReference>
<dbReference type="RefSeq" id="WP_274326102.1">
    <property type="nucleotide sequence ID" value="NZ_CP118158.1"/>
</dbReference>
<keyword evidence="1" id="KW-0378">Hydrolase</keyword>
<dbReference type="SUPFAM" id="SSF51445">
    <property type="entry name" value="(Trans)glycosidases"/>
    <property type="match status" value="1"/>
</dbReference>
<evidence type="ECO:0000313" key="6">
    <source>
        <dbReference type="Proteomes" id="UP001596432"/>
    </source>
</evidence>
<dbReference type="SUPFAM" id="SSF49299">
    <property type="entry name" value="PKD domain"/>
    <property type="match status" value="2"/>
</dbReference>
<dbReference type="PANTHER" id="PTHR34142:SF1">
    <property type="entry name" value="GLYCOSIDE HYDROLASE FAMILY 5 DOMAIN-CONTAINING PROTEIN"/>
    <property type="match status" value="1"/>
</dbReference>
<accession>A0ABD5Y3T5</accession>
<name>A0ABD5Y3T5_9EURY</name>
<dbReference type="GeneID" id="78820843"/>
<feature type="domain" description="PKD" evidence="4">
    <location>
        <begin position="386"/>
        <end position="474"/>
    </location>
</feature>
<dbReference type="SMART" id="SM00089">
    <property type="entry name" value="PKD"/>
    <property type="match status" value="2"/>
</dbReference>
<feature type="region of interest" description="Disordered" evidence="3">
    <location>
        <begin position="1"/>
        <end position="28"/>
    </location>
</feature>
<dbReference type="InterPro" id="IPR035986">
    <property type="entry name" value="PKD_dom_sf"/>
</dbReference>
<evidence type="ECO:0000256" key="1">
    <source>
        <dbReference type="ARBA" id="ARBA00022801"/>
    </source>
</evidence>
<dbReference type="PROSITE" id="PS00659">
    <property type="entry name" value="GLYCOSYL_HYDROL_F5"/>
    <property type="match status" value="1"/>
</dbReference>
<keyword evidence="6" id="KW-1185">Reference proteome</keyword>
<dbReference type="Proteomes" id="UP001596432">
    <property type="component" value="Unassembled WGS sequence"/>
</dbReference>
<keyword evidence="2" id="KW-0326">Glycosidase</keyword>
<evidence type="ECO:0000256" key="2">
    <source>
        <dbReference type="ARBA" id="ARBA00023295"/>
    </source>
</evidence>
<proteinExistence type="predicted"/>
<gene>
    <name evidence="5" type="ORF">ACFQMA_12015</name>
</gene>
<dbReference type="InterPro" id="IPR001547">
    <property type="entry name" value="Glyco_hydro_5"/>
</dbReference>
<evidence type="ECO:0000256" key="3">
    <source>
        <dbReference type="SAM" id="MobiDB-lite"/>
    </source>
</evidence>
<dbReference type="PANTHER" id="PTHR34142">
    <property type="entry name" value="ENDO-BETA-1,4-GLUCANASE A"/>
    <property type="match status" value="1"/>
</dbReference>
<reference evidence="5 6" key="1">
    <citation type="journal article" date="2019" name="Int. J. Syst. Evol. Microbiol.">
        <title>The Global Catalogue of Microorganisms (GCM) 10K type strain sequencing project: providing services to taxonomists for standard genome sequencing and annotation.</title>
        <authorList>
            <consortium name="The Broad Institute Genomics Platform"/>
            <consortium name="The Broad Institute Genome Sequencing Center for Infectious Disease"/>
            <person name="Wu L."/>
            <person name="Ma J."/>
        </authorList>
    </citation>
    <scope>NUCLEOTIDE SEQUENCE [LARGE SCALE GENOMIC DNA]</scope>
    <source>
        <strain evidence="5 6">XZYJT29</strain>
    </source>
</reference>
<dbReference type="InterPro" id="IPR018087">
    <property type="entry name" value="Glyco_hydro_5_CS"/>
</dbReference>
<protein>
    <submittedName>
        <fullName evidence="5">PKD domain-containing protein</fullName>
    </submittedName>
</protein>
<comment type="caution">
    <text evidence="5">The sequence shown here is derived from an EMBL/GenBank/DDBJ whole genome shotgun (WGS) entry which is preliminary data.</text>
</comment>
<dbReference type="EMBL" id="JBHTAS010000001">
    <property type="protein sequence ID" value="MFC7140548.1"/>
    <property type="molecule type" value="Genomic_DNA"/>
</dbReference>
<dbReference type="CDD" id="cd00146">
    <property type="entry name" value="PKD"/>
    <property type="match status" value="2"/>
</dbReference>
<dbReference type="InterPro" id="IPR022409">
    <property type="entry name" value="PKD/Chitinase_dom"/>
</dbReference>
<dbReference type="InterPro" id="IPR017853">
    <property type="entry name" value="GH"/>
</dbReference>
<dbReference type="Pfam" id="PF00150">
    <property type="entry name" value="Cellulase"/>
    <property type="match status" value="1"/>
</dbReference>
<sequence length="559" mass="61559">MAPDTNSHGSDERGTGTRERTATRRGVLRATGAGVAGVALGGLAGTAAADGKTPSRLHTDGRWVRDADGEEVRLRGLATASMGFYEVEGIHPKTPTEVVGWASNPARGWYPNVVRLPVTQWDVDQLGVDALVDEVLRPVVDLLAERGTYALIDYHLVHPYTEAAADDADYDTSPDEIVRNFWSGVAPAFADDDHVLYELFNEPTYPIFWSDNGESVESPEDEWLLWRETAQPWVDMVREEAPETPIVIGSPSWTSRTNFAPEYPFEGENLIYAAHIYPDNGQPEEFDDTYGAPAEDVPVFVTEFGWDPYSDGLDHGTNTDWGQPFREWVEGYDNMGWAAWCFDDSWAPAMFDSPGAGGADEWTLRSAPEEHGGFIRQWLAETSDEPLALLRPGKTEATEGDTVQFEAHETTPDNRWIDSLEWTFGDGESAEGWSVSHAFDDPGQYEIRLTATDNEGESTTHGLAITVSELTEKLAKAEPSTTALAVDETIEFEARDTSGNDRWIDALAWEFGDGTTAEGWWASHAYDTTGTYTVALTATDNTGHSTTHEVEIAVEEVDS</sequence>
<dbReference type="AlphaFoldDB" id="A0ABD5Y3T5"/>
<feature type="domain" description="PKD" evidence="4">
    <location>
        <begin position="480"/>
        <end position="559"/>
    </location>
</feature>